<reference evidence="4" key="1">
    <citation type="submission" date="2016-11" db="UniProtKB">
        <authorList>
            <consortium name="WormBaseParasite"/>
        </authorList>
    </citation>
    <scope>IDENTIFICATION</scope>
</reference>
<protein>
    <submittedName>
        <fullName evidence="4">SUZ domain-containing protein</fullName>
    </submittedName>
</protein>
<keyword evidence="2" id="KW-1133">Transmembrane helix</keyword>
<keyword evidence="2" id="KW-0812">Transmembrane</keyword>
<dbReference type="AlphaFoldDB" id="A0A1I7XQJ5"/>
<keyword evidence="3" id="KW-1185">Reference proteome</keyword>
<evidence type="ECO:0000256" key="2">
    <source>
        <dbReference type="SAM" id="Phobius"/>
    </source>
</evidence>
<evidence type="ECO:0000313" key="3">
    <source>
        <dbReference type="Proteomes" id="UP000095283"/>
    </source>
</evidence>
<feature type="region of interest" description="Disordered" evidence="1">
    <location>
        <begin position="241"/>
        <end position="287"/>
    </location>
</feature>
<proteinExistence type="predicted"/>
<feature type="region of interest" description="Disordered" evidence="1">
    <location>
        <begin position="352"/>
        <end position="373"/>
    </location>
</feature>
<accession>A0A1I7XQJ5</accession>
<organism evidence="3 4">
    <name type="scientific">Heterorhabditis bacteriophora</name>
    <name type="common">Entomopathogenic nematode worm</name>
    <dbReference type="NCBI Taxonomy" id="37862"/>
    <lineage>
        <taxon>Eukaryota</taxon>
        <taxon>Metazoa</taxon>
        <taxon>Ecdysozoa</taxon>
        <taxon>Nematoda</taxon>
        <taxon>Chromadorea</taxon>
        <taxon>Rhabditida</taxon>
        <taxon>Rhabditina</taxon>
        <taxon>Rhabditomorpha</taxon>
        <taxon>Strongyloidea</taxon>
        <taxon>Heterorhabditidae</taxon>
        <taxon>Heterorhabditis</taxon>
    </lineage>
</organism>
<feature type="transmembrane region" description="Helical" evidence="2">
    <location>
        <begin position="34"/>
        <end position="53"/>
    </location>
</feature>
<evidence type="ECO:0000256" key="1">
    <source>
        <dbReference type="SAM" id="MobiDB-lite"/>
    </source>
</evidence>
<dbReference type="Proteomes" id="UP000095283">
    <property type="component" value="Unplaced"/>
</dbReference>
<feature type="region of interest" description="Disordered" evidence="1">
    <location>
        <begin position="503"/>
        <end position="526"/>
    </location>
</feature>
<dbReference type="WBParaSite" id="Hba_19803">
    <property type="protein sequence ID" value="Hba_19803"/>
    <property type="gene ID" value="Hba_19803"/>
</dbReference>
<evidence type="ECO:0000313" key="4">
    <source>
        <dbReference type="WBParaSite" id="Hba_19803"/>
    </source>
</evidence>
<sequence length="526" mass="56333">MAEDIVKIQEEKHYTAEQARKKITEKQSAEDRGVSDFLLIFTIFFSILIYSSWQLSPTFCAVTVTVRPPAVAASSEIVQSKMPFIIEVPQLQVSFIFEYAYYYSVDFSFTAFPCCTSTTTATAATATTTTTTAAAATTTAVACTRYSRTCGSKLRIMFKYLIIISVIIKSQGSLSTQSVGLPRRVASVGSGLPHMVQPANSQHNYVVVSSQEQSQGQRMQTFVPRSDSAQSPAQPVYRSLANASQAKRTPPATPANRVPLGYMTTSGQPSNSGGMYSAAASGTTMQTPSQRGCVVQRSAGRMFVQQTSASGERTYMVPHPQPQQIRMVSTQRLPQKRTIGASTTVSSITEIKQNDNNDGSFTNRTTRSANQSRSVCYSPPFPFLVMMRGYHQQGTRIMNLVMAGGNGQSLPMRPSSQPGGGSGHIPPGTHVVTTVSGSSGLGTTSVTRQLLTASRQMGTTSRGNSPQTVAQVVIAPPSQTQLAVETHSSSGSTTNQVHHVAVSMASTPSSSATSTTQQPPQVQQQP</sequence>
<name>A0A1I7XQJ5_HETBA</name>
<feature type="compositionally biased region" description="Polar residues" evidence="1">
    <location>
        <begin position="263"/>
        <end position="287"/>
    </location>
</feature>
<keyword evidence="2" id="KW-0472">Membrane</keyword>